<dbReference type="EMBL" id="JADNRY010000034">
    <property type="protein sequence ID" value="KAF9071162.1"/>
    <property type="molecule type" value="Genomic_DNA"/>
</dbReference>
<keyword evidence="3" id="KW-1185">Reference proteome</keyword>
<dbReference type="AlphaFoldDB" id="A0A9P5U9N0"/>
<accession>A0A9P5U9N0</accession>
<name>A0A9P5U9N0_9AGAR</name>
<sequence>MSSFSNGSEDKEETEEKEEESTEPPVLEPVYIVLRPLNLTQALQALLKGVSHVVKDFEFENYLVLQHWGVLIGDQYYHLHIDDTTQKISVSMKGARVLIKLLSLFLNIDYNHTLDKKLLSDSATANEALEEVSDATIEELEVPEESKEAYVEVVEAV</sequence>
<gene>
    <name evidence="2" type="ORF">BDP27DRAFT_1419207</name>
</gene>
<proteinExistence type="predicted"/>
<evidence type="ECO:0000313" key="3">
    <source>
        <dbReference type="Proteomes" id="UP000772434"/>
    </source>
</evidence>
<evidence type="ECO:0000313" key="2">
    <source>
        <dbReference type="EMBL" id="KAF9071162.1"/>
    </source>
</evidence>
<protein>
    <submittedName>
        <fullName evidence="2">Uncharacterized protein</fullName>
    </submittedName>
</protein>
<feature type="region of interest" description="Disordered" evidence="1">
    <location>
        <begin position="1"/>
        <end position="24"/>
    </location>
</feature>
<feature type="compositionally biased region" description="Acidic residues" evidence="1">
    <location>
        <begin position="10"/>
        <end position="22"/>
    </location>
</feature>
<dbReference type="OrthoDB" id="2960565at2759"/>
<organism evidence="2 3">
    <name type="scientific">Rhodocollybia butyracea</name>
    <dbReference type="NCBI Taxonomy" id="206335"/>
    <lineage>
        <taxon>Eukaryota</taxon>
        <taxon>Fungi</taxon>
        <taxon>Dikarya</taxon>
        <taxon>Basidiomycota</taxon>
        <taxon>Agaricomycotina</taxon>
        <taxon>Agaricomycetes</taxon>
        <taxon>Agaricomycetidae</taxon>
        <taxon>Agaricales</taxon>
        <taxon>Marasmiineae</taxon>
        <taxon>Omphalotaceae</taxon>
        <taxon>Rhodocollybia</taxon>
    </lineage>
</organism>
<reference evidence="2" key="1">
    <citation type="submission" date="2020-11" db="EMBL/GenBank/DDBJ databases">
        <authorList>
            <consortium name="DOE Joint Genome Institute"/>
            <person name="Ahrendt S."/>
            <person name="Riley R."/>
            <person name="Andreopoulos W."/>
            <person name="Labutti K."/>
            <person name="Pangilinan J."/>
            <person name="Ruiz-Duenas F.J."/>
            <person name="Barrasa J.M."/>
            <person name="Sanchez-Garcia M."/>
            <person name="Camarero S."/>
            <person name="Miyauchi S."/>
            <person name="Serrano A."/>
            <person name="Linde D."/>
            <person name="Babiker R."/>
            <person name="Drula E."/>
            <person name="Ayuso-Fernandez I."/>
            <person name="Pacheco R."/>
            <person name="Padilla G."/>
            <person name="Ferreira P."/>
            <person name="Barriuso J."/>
            <person name="Kellner H."/>
            <person name="Castanera R."/>
            <person name="Alfaro M."/>
            <person name="Ramirez L."/>
            <person name="Pisabarro A.G."/>
            <person name="Kuo A."/>
            <person name="Tritt A."/>
            <person name="Lipzen A."/>
            <person name="He G."/>
            <person name="Yan M."/>
            <person name="Ng V."/>
            <person name="Cullen D."/>
            <person name="Martin F."/>
            <person name="Rosso M.-N."/>
            <person name="Henrissat B."/>
            <person name="Hibbett D."/>
            <person name="Martinez A.T."/>
            <person name="Grigoriev I.V."/>
        </authorList>
    </citation>
    <scope>NUCLEOTIDE SEQUENCE</scope>
    <source>
        <strain evidence="2">AH 40177</strain>
    </source>
</reference>
<comment type="caution">
    <text evidence="2">The sequence shown here is derived from an EMBL/GenBank/DDBJ whole genome shotgun (WGS) entry which is preliminary data.</text>
</comment>
<evidence type="ECO:0000256" key="1">
    <source>
        <dbReference type="SAM" id="MobiDB-lite"/>
    </source>
</evidence>
<dbReference type="Proteomes" id="UP000772434">
    <property type="component" value="Unassembled WGS sequence"/>
</dbReference>